<dbReference type="SMART" id="SM00862">
    <property type="entry name" value="Trans_reg_C"/>
    <property type="match status" value="1"/>
</dbReference>
<evidence type="ECO:0000313" key="11">
    <source>
        <dbReference type="Proteomes" id="UP001220530"/>
    </source>
</evidence>
<dbReference type="Pfam" id="PF00072">
    <property type="entry name" value="Response_reg"/>
    <property type="match status" value="1"/>
</dbReference>
<dbReference type="PANTHER" id="PTHR48111">
    <property type="entry name" value="REGULATOR OF RPOS"/>
    <property type="match status" value="1"/>
</dbReference>
<dbReference type="InterPro" id="IPR001867">
    <property type="entry name" value="OmpR/PhoB-type_DNA-bd"/>
</dbReference>
<evidence type="ECO:0000256" key="4">
    <source>
        <dbReference type="ARBA" id="ARBA00023125"/>
    </source>
</evidence>
<dbReference type="EMBL" id="CP118246">
    <property type="protein sequence ID" value="WDR02861.1"/>
    <property type="molecule type" value="Genomic_DNA"/>
</dbReference>
<dbReference type="Gene3D" id="1.10.10.10">
    <property type="entry name" value="Winged helix-like DNA-binding domain superfamily/Winged helix DNA-binding domain"/>
    <property type="match status" value="1"/>
</dbReference>
<proteinExistence type="predicted"/>
<accession>A0ABY7YNH8</accession>
<dbReference type="SMART" id="SM00448">
    <property type="entry name" value="REC"/>
    <property type="match status" value="1"/>
</dbReference>
<dbReference type="SUPFAM" id="SSF46894">
    <property type="entry name" value="C-terminal effector domain of the bipartite response regulators"/>
    <property type="match status" value="1"/>
</dbReference>
<dbReference type="RefSeq" id="WP_282219263.1">
    <property type="nucleotide sequence ID" value="NZ_CP118246.1"/>
</dbReference>
<reference evidence="10 11" key="1">
    <citation type="submission" date="2023-02" db="EMBL/GenBank/DDBJ databases">
        <title>Devosia algicola sp. nov., isolated from the phycosphere of marine algae.</title>
        <authorList>
            <person name="Kim J.M."/>
            <person name="Lee J.K."/>
            <person name="Choi B.J."/>
            <person name="Bayburt H."/>
            <person name="Jeon C.O."/>
        </authorList>
    </citation>
    <scope>NUCLEOTIDE SEQUENCE [LARGE SCALE GENOMIC DNA]</scope>
    <source>
        <strain evidence="10 11">G20-9</strain>
    </source>
</reference>
<protein>
    <submittedName>
        <fullName evidence="10">Response regulator</fullName>
    </submittedName>
</protein>
<dbReference type="Gene3D" id="6.10.250.690">
    <property type="match status" value="1"/>
</dbReference>
<evidence type="ECO:0000256" key="7">
    <source>
        <dbReference type="PROSITE-ProRule" id="PRU01091"/>
    </source>
</evidence>
<keyword evidence="5" id="KW-0804">Transcription</keyword>
<dbReference type="InterPro" id="IPR011006">
    <property type="entry name" value="CheY-like_superfamily"/>
</dbReference>
<dbReference type="PANTHER" id="PTHR48111:SF4">
    <property type="entry name" value="DNA-BINDING DUAL TRANSCRIPTIONAL REGULATOR OMPR"/>
    <property type="match status" value="1"/>
</dbReference>
<evidence type="ECO:0000259" key="9">
    <source>
        <dbReference type="PROSITE" id="PS51755"/>
    </source>
</evidence>
<evidence type="ECO:0000313" key="10">
    <source>
        <dbReference type="EMBL" id="WDR02861.1"/>
    </source>
</evidence>
<evidence type="ECO:0000256" key="1">
    <source>
        <dbReference type="ARBA" id="ARBA00022553"/>
    </source>
</evidence>
<dbReference type="Pfam" id="PF00486">
    <property type="entry name" value="Trans_reg_C"/>
    <property type="match status" value="1"/>
</dbReference>
<dbReference type="Proteomes" id="UP001220530">
    <property type="component" value="Chromosome"/>
</dbReference>
<dbReference type="InterPro" id="IPR039420">
    <property type="entry name" value="WalR-like"/>
</dbReference>
<evidence type="ECO:0000259" key="8">
    <source>
        <dbReference type="PROSITE" id="PS50110"/>
    </source>
</evidence>
<dbReference type="InterPro" id="IPR001789">
    <property type="entry name" value="Sig_transdc_resp-reg_receiver"/>
</dbReference>
<feature type="domain" description="OmpR/PhoB-type" evidence="9">
    <location>
        <begin position="137"/>
        <end position="237"/>
    </location>
</feature>
<feature type="domain" description="Response regulatory" evidence="8">
    <location>
        <begin position="7"/>
        <end position="119"/>
    </location>
</feature>
<dbReference type="CDD" id="cd00383">
    <property type="entry name" value="trans_reg_C"/>
    <property type="match status" value="1"/>
</dbReference>
<evidence type="ECO:0000256" key="3">
    <source>
        <dbReference type="ARBA" id="ARBA00023015"/>
    </source>
</evidence>
<evidence type="ECO:0000256" key="6">
    <source>
        <dbReference type="PROSITE-ProRule" id="PRU00169"/>
    </source>
</evidence>
<dbReference type="PROSITE" id="PS51755">
    <property type="entry name" value="OMPR_PHOB"/>
    <property type="match status" value="1"/>
</dbReference>
<evidence type="ECO:0000256" key="2">
    <source>
        <dbReference type="ARBA" id="ARBA00023012"/>
    </source>
</evidence>
<feature type="modified residue" description="4-aspartylphosphate" evidence="6">
    <location>
        <position position="55"/>
    </location>
</feature>
<sequence length="243" mass="27431">MAEHQHHILVVDDDEQIRRLLRRCLESEGYRVSEAQDQPGVEAHLGTDVDLITLDLGLGRTDGLSIARTVRQRSNVPIIMITGKGDMIDRIVGLEVGADDYIAKPFHLREVLARVRSVLRRAAPLDNGTAKQAPGTPNQVRFDQFVLDLDRRELMGPEGRERQLTSGAFDLLTMFVQHPHRVLSRDQIMDLLKGQDWAPNDRSIDNRIARLRKVIEDDPRVPRLLKTVRGAGYSFTPHTIEAG</sequence>
<gene>
    <name evidence="10" type="ORF">PSQ19_01125</name>
</gene>
<keyword evidence="1 6" id="KW-0597">Phosphoprotein</keyword>
<name>A0ABY7YNH8_9HYPH</name>
<keyword evidence="11" id="KW-1185">Reference proteome</keyword>
<feature type="DNA-binding region" description="OmpR/PhoB-type" evidence="7">
    <location>
        <begin position="137"/>
        <end position="237"/>
    </location>
</feature>
<evidence type="ECO:0000256" key="5">
    <source>
        <dbReference type="ARBA" id="ARBA00023163"/>
    </source>
</evidence>
<dbReference type="PROSITE" id="PS50110">
    <property type="entry name" value="RESPONSE_REGULATORY"/>
    <property type="match status" value="1"/>
</dbReference>
<dbReference type="InterPro" id="IPR036388">
    <property type="entry name" value="WH-like_DNA-bd_sf"/>
</dbReference>
<keyword evidence="3" id="KW-0805">Transcription regulation</keyword>
<keyword evidence="4 7" id="KW-0238">DNA-binding</keyword>
<dbReference type="InterPro" id="IPR016032">
    <property type="entry name" value="Sig_transdc_resp-reg_C-effctor"/>
</dbReference>
<keyword evidence="2" id="KW-0902">Two-component regulatory system</keyword>
<organism evidence="10 11">
    <name type="scientific">Devosia algicola</name>
    <dbReference type="NCBI Taxonomy" id="3026418"/>
    <lineage>
        <taxon>Bacteria</taxon>
        <taxon>Pseudomonadati</taxon>
        <taxon>Pseudomonadota</taxon>
        <taxon>Alphaproteobacteria</taxon>
        <taxon>Hyphomicrobiales</taxon>
        <taxon>Devosiaceae</taxon>
        <taxon>Devosia</taxon>
    </lineage>
</organism>
<dbReference type="SUPFAM" id="SSF52172">
    <property type="entry name" value="CheY-like"/>
    <property type="match status" value="1"/>
</dbReference>
<dbReference type="Gene3D" id="3.40.50.2300">
    <property type="match status" value="1"/>
</dbReference>